<dbReference type="RefSeq" id="WP_167831398.1">
    <property type="nucleotide sequence ID" value="NZ_JAAVUM010000003.1"/>
</dbReference>
<dbReference type="Pfam" id="PF11007">
    <property type="entry name" value="CotJA"/>
    <property type="match status" value="1"/>
</dbReference>
<gene>
    <name evidence="1" type="ORF">GWK17_05435</name>
</gene>
<dbReference type="Proteomes" id="UP000587942">
    <property type="component" value="Unassembled WGS sequence"/>
</dbReference>
<protein>
    <submittedName>
        <fullName evidence="1">Spore coat associated protein CotJA</fullName>
    </submittedName>
</protein>
<evidence type="ECO:0000313" key="1">
    <source>
        <dbReference type="EMBL" id="NKE04916.1"/>
    </source>
</evidence>
<accession>A0A846TSV3</accession>
<proteinExistence type="predicted"/>
<reference evidence="1 2" key="1">
    <citation type="submission" date="2020-03" db="EMBL/GenBank/DDBJ databases">
        <authorList>
            <person name="Sun Q."/>
        </authorList>
    </citation>
    <scope>NUCLEOTIDE SEQUENCE [LARGE SCALE GENOMIC DNA]</scope>
    <source>
        <strain evidence="1 2">KACC 21451</strain>
    </source>
</reference>
<evidence type="ECO:0000313" key="2">
    <source>
        <dbReference type="Proteomes" id="UP000587942"/>
    </source>
</evidence>
<dbReference type="AlphaFoldDB" id="A0A846TSV3"/>
<name>A0A846TSV3_9BACI</name>
<sequence length="76" mass="8961">MSTFRRTWYPYASPFDPCPPIKAKTYSTPPNLFLGFQPPNLEQFTPMQALRTGTLWKVFYDPWYSPYEAPREGDHL</sequence>
<dbReference type="EMBL" id="JAAVUM010000003">
    <property type="protein sequence ID" value="NKE04916.1"/>
    <property type="molecule type" value="Genomic_DNA"/>
</dbReference>
<organism evidence="1 2">
    <name type="scientific">Mesobacillus selenatarsenatis</name>
    <dbReference type="NCBI Taxonomy" id="388741"/>
    <lineage>
        <taxon>Bacteria</taxon>
        <taxon>Bacillati</taxon>
        <taxon>Bacillota</taxon>
        <taxon>Bacilli</taxon>
        <taxon>Bacillales</taxon>
        <taxon>Bacillaceae</taxon>
        <taxon>Mesobacillus</taxon>
    </lineage>
</organism>
<dbReference type="InterPro" id="IPR020256">
    <property type="entry name" value="Spore_coat_CotJA"/>
</dbReference>
<comment type="caution">
    <text evidence="1">The sequence shown here is derived from an EMBL/GenBank/DDBJ whole genome shotgun (WGS) entry which is preliminary data.</text>
</comment>